<sequence>MKTKDLEKQKVVCYGEVLWDIFPTKTKPGGAPMNVAYHLQKFGVESHMISRVGNDEAGKKLLNLLNDWNIPTSSCQIDEAHETGKVEAIAGANDEMTYVIHESAAWDYIATDPAYDELVADADAFVFGSLVNRNETSRDTLYRLLEKASYKVFDINLRAPFYSVETIEYLLEKCNLLKLNKAELELIITWFWDQTGTEEESVRFIQKEFKIDEVIVTKGSEGATYYTLSESYSYPAFKVTVKDTVGSGDSFLAAFLAKKVQNETPEMGMIYATALGAFVASHEGACPSYNMAQLMDFQLQRQSIL</sequence>
<evidence type="ECO:0000256" key="2">
    <source>
        <dbReference type="ARBA" id="ARBA00022679"/>
    </source>
</evidence>
<evidence type="ECO:0000313" key="5">
    <source>
        <dbReference type="EMBL" id="SHF40105.1"/>
    </source>
</evidence>
<dbReference type="GO" id="GO:0016301">
    <property type="term" value="F:kinase activity"/>
    <property type="evidence" value="ECO:0007669"/>
    <property type="project" value="UniProtKB-KW"/>
</dbReference>
<protein>
    <submittedName>
        <fullName evidence="5">Fructokinase</fullName>
    </submittedName>
</protein>
<feature type="domain" description="Carbohydrate kinase PfkB" evidence="4">
    <location>
        <begin position="23"/>
        <end position="288"/>
    </location>
</feature>
<dbReference type="CDD" id="cd01167">
    <property type="entry name" value="bac_FRK"/>
    <property type="match status" value="1"/>
</dbReference>
<evidence type="ECO:0000256" key="3">
    <source>
        <dbReference type="ARBA" id="ARBA00022777"/>
    </source>
</evidence>
<keyword evidence="3 5" id="KW-0418">Kinase</keyword>
<reference evidence="5 6" key="1">
    <citation type="submission" date="2016-11" db="EMBL/GenBank/DDBJ databases">
        <authorList>
            <person name="Jaros S."/>
            <person name="Januszkiewicz K."/>
            <person name="Wedrychowicz H."/>
        </authorList>
    </citation>
    <scope>NUCLEOTIDE SEQUENCE [LARGE SCALE GENOMIC DNA]</scope>
    <source>
        <strain evidence="5 6">DSM 26991</strain>
    </source>
</reference>
<evidence type="ECO:0000256" key="1">
    <source>
        <dbReference type="ARBA" id="ARBA00010688"/>
    </source>
</evidence>
<dbReference type="OrthoDB" id="9813569at2"/>
<dbReference type="STRING" id="1297750.SAMN05444405_10864"/>
<dbReference type="PANTHER" id="PTHR43085">
    <property type="entry name" value="HEXOKINASE FAMILY MEMBER"/>
    <property type="match status" value="1"/>
</dbReference>
<dbReference type="RefSeq" id="WP_073401320.1">
    <property type="nucleotide sequence ID" value="NZ_FQTV01000008.1"/>
</dbReference>
<dbReference type="PROSITE" id="PS00583">
    <property type="entry name" value="PFKB_KINASES_1"/>
    <property type="match status" value="1"/>
</dbReference>
<evidence type="ECO:0000259" key="4">
    <source>
        <dbReference type="Pfam" id="PF00294"/>
    </source>
</evidence>
<dbReference type="Gene3D" id="3.40.1190.20">
    <property type="match status" value="1"/>
</dbReference>
<accession>A0A1M5BCG1</accession>
<comment type="similarity">
    <text evidence="1">Belongs to the carbohydrate kinase PfkB family.</text>
</comment>
<dbReference type="AlphaFoldDB" id="A0A1M5BCG1"/>
<dbReference type="InterPro" id="IPR011611">
    <property type="entry name" value="PfkB_dom"/>
</dbReference>
<organism evidence="5 6">
    <name type="scientific">Bacteroides luti</name>
    <dbReference type="NCBI Taxonomy" id="1297750"/>
    <lineage>
        <taxon>Bacteria</taxon>
        <taxon>Pseudomonadati</taxon>
        <taxon>Bacteroidota</taxon>
        <taxon>Bacteroidia</taxon>
        <taxon>Bacteroidales</taxon>
        <taxon>Bacteroidaceae</taxon>
        <taxon>Bacteroides</taxon>
    </lineage>
</organism>
<name>A0A1M5BCG1_9BACE</name>
<dbReference type="EMBL" id="FQTV01000008">
    <property type="protein sequence ID" value="SHF40105.1"/>
    <property type="molecule type" value="Genomic_DNA"/>
</dbReference>
<evidence type="ECO:0000313" key="6">
    <source>
        <dbReference type="Proteomes" id="UP000184509"/>
    </source>
</evidence>
<dbReference type="Pfam" id="PF00294">
    <property type="entry name" value="PfkB"/>
    <property type="match status" value="1"/>
</dbReference>
<keyword evidence="6" id="KW-1185">Reference proteome</keyword>
<dbReference type="InterPro" id="IPR029056">
    <property type="entry name" value="Ribokinase-like"/>
</dbReference>
<gene>
    <name evidence="5" type="ORF">SAMN05444405_10864</name>
</gene>
<dbReference type="InterPro" id="IPR002173">
    <property type="entry name" value="Carboh/pur_kinase_PfkB_CS"/>
</dbReference>
<dbReference type="PANTHER" id="PTHR43085:SF57">
    <property type="entry name" value="CARBOHYDRATE KINASE PFKB DOMAIN-CONTAINING PROTEIN"/>
    <property type="match status" value="1"/>
</dbReference>
<keyword evidence="2" id="KW-0808">Transferase</keyword>
<dbReference type="Proteomes" id="UP000184509">
    <property type="component" value="Unassembled WGS sequence"/>
</dbReference>
<dbReference type="SUPFAM" id="SSF53613">
    <property type="entry name" value="Ribokinase-like"/>
    <property type="match status" value="1"/>
</dbReference>
<dbReference type="PROSITE" id="PS00584">
    <property type="entry name" value="PFKB_KINASES_2"/>
    <property type="match status" value="1"/>
</dbReference>
<proteinExistence type="inferred from homology"/>
<dbReference type="InterPro" id="IPR050306">
    <property type="entry name" value="PfkB_Carbo_kinase"/>
</dbReference>